<dbReference type="SUPFAM" id="SSF53756">
    <property type="entry name" value="UDP-Glycosyltransferase/glycogen phosphorylase"/>
    <property type="match status" value="1"/>
</dbReference>
<proteinExistence type="predicted"/>
<organism evidence="2">
    <name type="scientific">Helicotheca tamesis</name>
    <dbReference type="NCBI Taxonomy" id="374047"/>
    <lineage>
        <taxon>Eukaryota</taxon>
        <taxon>Sar</taxon>
        <taxon>Stramenopiles</taxon>
        <taxon>Ochrophyta</taxon>
        <taxon>Bacillariophyta</taxon>
        <taxon>Mediophyceae</taxon>
        <taxon>Lithodesmiophycidae</taxon>
        <taxon>Lithodesmiales</taxon>
        <taxon>Lithodesmiaceae</taxon>
        <taxon>Helicotheca</taxon>
    </lineage>
</organism>
<protein>
    <recommendedName>
        <fullName evidence="3">Glycosyl transferase family 1 domain-containing protein</fullName>
    </recommendedName>
</protein>
<dbReference type="EMBL" id="HBGV01017903">
    <property type="protein sequence ID" value="CAD9514658.1"/>
    <property type="molecule type" value="Transcribed_RNA"/>
</dbReference>
<name>A0A7S2IBL4_9STRA</name>
<keyword evidence="1" id="KW-0812">Transmembrane</keyword>
<feature type="transmembrane region" description="Helical" evidence="1">
    <location>
        <begin position="33"/>
        <end position="53"/>
    </location>
</feature>
<gene>
    <name evidence="2" type="ORF">HTAM1171_LOCUS11060</name>
</gene>
<accession>A0A7S2IBL4</accession>
<sequence length="481" mass="55157">MTIISLKSTANISTPIPVRRRKNARKILSSKSFFCLSATLLLLYLSLWIFGLLEFSGKRSSLPKQPTPKLRPKPRLSPEKGIYSLYDFQHKPLPEAKLPRAPDVLCGAHRAPSCRDCPQGNGAAWCNGECVWNHEKQYCDDIPGTWDYVHPDYKHLTQIQAFQEVVNENDVRVNIILVKRPIIHEENVWALFKKYRKDILFMGISSFEMYPRSSPNPFSKNFSDDLFSSIFPGWLHMERNPEEVFPENVKRILLSESDFKLKAPLEQGYSYERRGQQKRKYDWVFSGTDQDVANNCVGWSSYAKNWSFALQAMEVMCSPEFNLKGVVVASRDKQNTTACTIPPECHGKVLQTTFIPQPELHNYILDSKFLFLPQVDDASPRVASQALSLNRPVLMNQNIAGGWKYMNDKTGEFFHDLSNFKQSLSTILEKERNGMYEPRQYVLDNWGDEKAGAAFLDFVKENFGDRVNIPEGTRMLLPGFA</sequence>
<evidence type="ECO:0000313" key="2">
    <source>
        <dbReference type="EMBL" id="CAD9514658.1"/>
    </source>
</evidence>
<evidence type="ECO:0008006" key="3">
    <source>
        <dbReference type="Google" id="ProtNLM"/>
    </source>
</evidence>
<evidence type="ECO:0000256" key="1">
    <source>
        <dbReference type="SAM" id="Phobius"/>
    </source>
</evidence>
<keyword evidence="1" id="KW-0472">Membrane</keyword>
<dbReference type="Gene3D" id="3.40.50.2000">
    <property type="entry name" value="Glycogen Phosphorylase B"/>
    <property type="match status" value="1"/>
</dbReference>
<keyword evidence="1" id="KW-1133">Transmembrane helix</keyword>
<dbReference type="AlphaFoldDB" id="A0A7S2IBL4"/>
<reference evidence="2" key="1">
    <citation type="submission" date="2021-01" db="EMBL/GenBank/DDBJ databases">
        <authorList>
            <person name="Corre E."/>
            <person name="Pelletier E."/>
            <person name="Niang G."/>
            <person name="Scheremetjew M."/>
            <person name="Finn R."/>
            <person name="Kale V."/>
            <person name="Holt S."/>
            <person name="Cochrane G."/>
            <person name="Meng A."/>
            <person name="Brown T."/>
            <person name="Cohen L."/>
        </authorList>
    </citation>
    <scope>NUCLEOTIDE SEQUENCE</scope>
    <source>
        <strain evidence="2">CCMP826</strain>
    </source>
</reference>